<dbReference type="Gene3D" id="3.30.565.10">
    <property type="entry name" value="Histidine kinase-like ATPase, C-terminal domain"/>
    <property type="match status" value="1"/>
</dbReference>
<dbReference type="InterPro" id="IPR036890">
    <property type="entry name" value="HATPase_C_sf"/>
</dbReference>
<keyword evidence="5" id="KW-0808">Transferase</keyword>
<comment type="subcellular location">
    <subcellularLocation>
        <location evidence="2">Cell membrane</location>
    </subcellularLocation>
</comment>
<dbReference type="GO" id="GO:0005886">
    <property type="term" value="C:plasma membrane"/>
    <property type="evidence" value="ECO:0007669"/>
    <property type="project" value="UniProtKB-SubCell"/>
</dbReference>
<feature type="domain" description="Histidine kinase" evidence="12">
    <location>
        <begin position="79"/>
        <end position="291"/>
    </location>
</feature>
<dbReference type="Pfam" id="PF00512">
    <property type="entry name" value="HisKA"/>
    <property type="match status" value="1"/>
</dbReference>
<dbReference type="Gene3D" id="1.10.287.130">
    <property type="match status" value="1"/>
</dbReference>
<reference evidence="14" key="1">
    <citation type="submission" date="2016-12" db="EMBL/GenBank/DDBJ databases">
        <authorList>
            <person name="Meng X."/>
        </authorList>
    </citation>
    <scope>NUCLEOTIDE SEQUENCE [LARGE SCALE GENOMIC DNA]</scope>
    <source>
        <strain evidence="14">DSM 20732</strain>
    </source>
</reference>
<dbReference type="SUPFAM" id="SSF47384">
    <property type="entry name" value="Homodimeric domain of signal transducing histidine kinase"/>
    <property type="match status" value="1"/>
</dbReference>
<evidence type="ECO:0000256" key="10">
    <source>
        <dbReference type="ARBA" id="ARBA00039401"/>
    </source>
</evidence>
<keyword evidence="14" id="KW-1185">Reference proteome</keyword>
<dbReference type="InterPro" id="IPR050351">
    <property type="entry name" value="BphY/WalK/GraS-like"/>
</dbReference>
<dbReference type="InterPro" id="IPR005467">
    <property type="entry name" value="His_kinase_dom"/>
</dbReference>
<dbReference type="GO" id="GO:0030295">
    <property type="term" value="F:protein kinase activator activity"/>
    <property type="evidence" value="ECO:0007669"/>
    <property type="project" value="TreeGrafter"/>
</dbReference>
<dbReference type="SMART" id="SM00388">
    <property type="entry name" value="HisKA"/>
    <property type="match status" value="1"/>
</dbReference>
<evidence type="ECO:0000256" key="8">
    <source>
        <dbReference type="ARBA" id="ARBA00022840"/>
    </source>
</evidence>
<keyword evidence="7" id="KW-0418">Kinase</keyword>
<dbReference type="CDD" id="cd00075">
    <property type="entry name" value="HATPase"/>
    <property type="match status" value="1"/>
</dbReference>
<dbReference type="GO" id="GO:0007234">
    <property type="term" value="P:osmosensory signaling via phosphorelay pathway"/>
    <property type="evidence" value="ECO:0007669"/>
    <property type="project" value="TreeGrafter"/>
</dbReference>
<evidence type="ECO:0000256" key="2">
    <source>
        <dbReference type="ARBA" id="ARBA00004236"/>
    </source>
</evidence>
<evidence type="ECO:0000256" key="9">
    <source>
        <dbReference type="ARBA" id="ARBA00023012"/>
    </source>
</evidence>
<protein>
    <recommendedName>
        <fullName evidence="10">Sensor-like histidine kinase SenX3</fullName>
        <ecNumber evidence="3">2.7.13.3</ecNumber>
    </recommendedName>
</protein>
<dbReference type="InterPro" id="IPR036097">
    <property type="entry name" value="HisK_dim/P_sf"/>
</dbReference>
<evidence type="ECO:0000256" key="3">
    <source>
        <dbReference type="ARBA" id="ARBA00012438"/>
    </source>
</evidence>
<keyword evidence="4" id="KW-0597">Phosphoprotein</keyword>
<evidence type="ECO:0000259" key="12">
    <source>
        <dbReference type="PROSITE" id="PS50109"/>
    </source>
</evidence>
<keyword evidence="8" id="KW-0067">ATP-binding</keyword>
<dbReference type="Proteomes" id="UP000185612">
    <property type="component" value="Unassembled WGS sequence"/>
</dbReference>
<dbReference type="EMBL" id="MQVS01000004">
    <property type="protein sequence ID" value="OKL51967.1"/>
    <property type="molecule type" value="Genomic_DNA"/>
</dbReference>
<evidence type="ECO:0000256" key="11">
    <source>
        <dbReference type="SAM" id="Phobius"/>
    </source>
</evidence>
<dbReference type="Pfam" id="PF02518">
    <property type="entry name" value="HATPase_c"/>
    <property type="match status" value="1"/>
</dbReference>
<dbReference type="GO" id="GO:0000156">
    <property type="term" value="F:phosphorelay response regulator activity"/>
    <property type="evidence" value="ECO:0007669"/>
    <property type="project" value="TreeGrafter"/>
</dbReference>
<keyword evidence="11" id="KW-1133">Transmembrane helix</keyword>
<evidence type="ECO:0000256" key="1">
    <source>
        <dbReference type="ARBA" id="ARBA00000085"/>
    </source>
</evidence>
<dbReference type="InParanoid" id="A0A1Q5PWM8"/>
<organism evidence="13 14">
    <name type="scientific">Buchananella hordeovulneris</name>
    <dbReference type="NCBI Taxonomy" id="52770"/>
    <lineage>
        <taxon>Bacteria</taxon>
        <taxon>Bacillati</taxon>
        <taxon>Actinomycetota</taxon>
        <taxon>Actinomycetes</taxon>
        <taxon>Actinomycetales</taxon>
        <taxon>Actinomycetaceae</taxon>
        <taxon>Buchananella</taxon>
    </lineage>
</organism>
<dbReference type="PRINTS" id="PR00344">
    <property type="entry name" value="BCTRLSENSOR"/>
</dbReference>
<comment type="caution">
    <text evidence="13">The sequence shown here is derived from an EMBL/GenBank/DDBJ whole genome shotgun (WGS) entry which is preliminary data.</text>
</comment>
<accession>A0A1Q5PWM8</accession>
<dbReference type="SUPFAM" id="SSF55874">
    <property type="entry name" value="ATPase domain of HSP90 chaperone/DNA topoisomerase II/histidine kinase"/>
    <property type="match status" value="1"/>
</dbReference>
<dbReference type="GO" id="GO:0005524">
    <property type="term" value="F:ATP binding"/>
    <property type="evidence" value="ECO:0007669"/>
    <property type="project" value="UniProtKB-KW"/>
</dbReference>
<keyword evidence="11" id="KW-0472">Membrane</keyword>
<dbReference type="GO" id="GO:0000155">
    <property type="term" value="F:phosphorelay sensor kinase activity"/>
    <property type="evidence" value="ECO:0007669"/>
    <property type="project" value="InterPro"/>
</dbReference>
<comment type="catalytic activity">
    <reaction evidence="1">
        <text>ATP + protein L-histidine = ADP + protein N-phospho-L-histidine.</text>
        <dbReference type="EC" id="2.7.13.3"/>
    </reaction>
</comment>
<sequence length="291" mass="30537">MLIGLLGGALTAVLAVTLADATLVFTIHPALLALWVTVVGTLTAVAVKWGALRRRRAIGQAVEAAEARARDEHRSFLRRLDHEVKNPLTAIRAAIDSLAPDDPAVAVVRAQGERLGRLLRDLRTLADLDSVEIERAPVNLEEVASDAAEAVRDEAQAAGRPRPDISLVFPTTPWPIPEVLGDVDLLLLAMHNVVANAVKYSPAGAAVEVRAHEVPGAVVLDVADQGIGIPPSELDLVWSELGRASNARALPGSGVGLALVAAILRRHGGRATLASLEGTGTRVSLVVPTGR</sequence>
<dbReference type="InterPro" id="IPR004358">
    <property type="entry name" value="Sig_transdc_His_kin-like_C"/>
</dbReference>
<dbReference type="PANTHER" id="PTHR42878:SF7">
    <property type="entry name" value="SENSOR HISTIDINE KINASE GLRK"/>
    <property type="match status" value="1"/>
</dbReference>
<dbReference type="PANTHER" id="PTHR42878">
    <property type="entry name" value="TWO-COMPONENT HISTIDINE KINASE"/>
    <property type="match status" value="1"/>
</dbReference>
<evidence type="ECO:0000256" key="5">
    <source>
        <dbReference type="ARBA" id="ARBA00022679"/>
    </source>
</evidence>
<dbReference type="EC" id="2.7.13.3" evidence="3"/>
<dbReference type="SMART" id="SM00387">
    <property type="entry name" value="HATPase_c"/>
    <property type="match status" value="1"/>
</dbReference>
<evidence type="ECO:0000256" key="4">
    <source>
        <dbReference type="ARBA" id="ARBA00022553"/>
    </source>
</evidence>
<gene>
    <name evidence="13" type="ORF">BSZ40_05465</name>
</gene>
<feature type="transmembrane region" description="Helical" evidence="11">
    <location>
        <begin position="29"/>
        <end position="47"/>
    </location>
</feature>
<name>A0A1Q5PWM8_9ACTO</name>
<evidence type="ECO:0000256" key="6">
    <source>
        <dbReference type="ARBA" id="ARBA00022741"/>
    </source>
</evidence>
<dbReference type="PROSITE" id="PS50109">
    <property type="entry name" value="HIS_KIN"/>
    <property type="match status" value="1"/>
</dbReference>
<keyword evidence="9" id="KW-0902">Two-component regulatory system</keyword>
<dbReference type="InterPro" id="IPR003661">
    <property type="entry name" value="HisK_dim/P_dom"/>
</dbReference>
<dbReference type="STRING" id="52770.BSZ40_05465"/>
<dbReference type="AlphaFoldDB" id="A0A1Q5PWM8"/>
<evidence type="ECO:0000256" key="7">
    <source>
        <dbReference type="ARBA" id="ARBA00022777"/>
    </source>
</evidence>
<proteinExistence type="predicted"/>
<evidence type="ECO:0000313" key="14">
    <source>
        <dbReference type="Proteomes" id="UP000185612"/>
    </source>
</evidence>
<keyword evidence="6" id="KW-0547">Nucleotide-binding</keyword>
<keyword evidence="11" id="KW-0812">Transmembrane</keyword>
<dbReference type="InterPro" id="IPR003594">
    <property type="entry name" value="HATPase_dom"/>
</dbReference>
<evidence type="ECO:0000313" key="13">
    <source>
        <dbReference type="EMBL" id="OKL51967.1"/>
    </source>
</evidence>